<dbReference type="PANTHER" id="PTHR12993">
    <property type="entry name" value="N-ACETYLGLUCOSAMINYL-PHOSPHATIDYLINOSITOL DE-N-ACETYLASE-RELATED"/>
    <property type="match status" value="1"/>
</dbReference>
<dbReference type="InterPro" id="IPR024078">
    <property type="entry name" value="LmbE-like_dom_sf"/>
</dbReference>
<dbReference type="EMBL" id="LAZR01025841">
    <property type="protein sequence ID" value="KKL70636.1"/>
    <property type="molecule type" value="Genomic_DNA"/>
</dbReference>
<dbReference type="Pfam" id="PF02585">
    <property type="entry name" value="PIG-L"/>
    <property type="match status" value="1"/>
</dbReference>
<dbReference type="GO" id="GO:0016811">
    <property type="term" value="F:hydrolase activity, acting on carbon-nitrogen (but not peptide) bonds, in linear amides"/>
    <property type="evidence" value="ECO:0007669"/>
    <property type="project" value="TreeGrafter"/>
</dbReference>
<comment type="caution">
    <text evidence="1">The sequence shown here is derived from an EMBL/GenBank/DDBJ whole genome shotgun (WGS) entry which is preliminary data.</text>
</comment>
<protein>
    <recommendedName>
        <fullName evidence="2">LmbE family protein</fullName>
    </recommendedName>
</protein>
<dbReference type="SUPFAM" id="SSF102588">
    <property type="entry name" value="LmbE-like"/>
    <property type="match status" value="1"/>
</dbReference>
<reference evidence="1" key="1">
    <citation type="journal article" date="2015" name="Nature">
        <title>Complex archaea that bridge the gap between prokaryotes and eukaryotes.</title>
        <authorList>
            <person name="Spang A."/>
            <person name="Saw J.H."/>
            <person name="Jorgensen S.L."/>
            <person name="Zaremba-Niedzwiedzka K."/>
            <person name="Martijn J."/>
            <person name="Lind A.E."/>
            <person name="van Eijk R."/>
            <person name="Schleper C."/>
            <person name="Guy L."/>
            <person name="Ettema T.J."/>
        </authorList>
    </citation>
    <scope>NUCLEOTIDE SEQUENCE</scope>
</reference>
<proteinExistence type="predicted"/>
<evidence type="ECO:0000313" key="1">
    <source>
        <dbReference type="EMBL" id="KKL70636.1"/>
    </source>
</evidence>
<accession>A0A0F9EWJ9</accession>
<dbReference type="InterPro" id="IPR003737">
    <property type="entry name" value="GlcNAc_PI_deacetylase-related"/>
</dbReference>
<gene>
    <name evidence="1" type="ORF">LCGC14_2102910</name>
</gene>
<organism evidence="1">
    <name type="scientific">marine sediment metagenome</name>
    <dbReference type="NCBI Taxonomy" id="412755"/>
    <lineage>
        <taxon>unclassified sequences</taxon>
        <taxon>metagenomes</taxon>
        <taxon>ecological metagenomes</taxon>
    </lineage>
</organism>
<dbReference type="AlphaFoldDB" id="A0A0F9EWJ9"/>
<sequence length="217" mass="24451">MRLMAVMAHPDDAEIWCGGALILHAEMGDAVRICTLSYTREAVRGKEALEAAKRMGCEVEFLGLEDIAIRDTDNAVDQLIRSIDSFQPDTIITHWYDDMHPDHEATFRLLRRSILRCFWDNSIDNIHLFPRIFCCDTYSSLGLHGPFNPDRFVDVTTIWEKKIAAINAHKGQPLAFFLDMIDRQCLAHGKSAGTKRAEGFLYLPLFGRPDDGAPLGG</sequence>
<dbReference type="Gene3D" id="3.40.50.10320">
    <property type="entry name" value="LmbE-like"/>
    <property type="match status" value="1"/>
</dbReference>
<name>A0A0F9EWJ9_9ZZZZ</name>
<dbReference type="PANTHER" id="PTHR12993:SF11">
    <property type="entry name" value="N-ACETYLGLUCOSAMINYL-PHOSPHATIDYLINOSITOL DE-N-ACETYLASE"/>
    <property type="match status" value="1"/>
</dbReference>
<evidence type="ECO:0008006" key="2">
    <source>
        <dbReference type="Google" id="ProtNLM"/>
    </source>
</evidence>